<protein>
    <submittedName>
        <fullName evidence="2">Helix-turn-helix domain-containing protein</fullName>
    </submittedName>
</protein>
<evidence type="ECO:0000313" key="2">
    <source>
        <dbReference type="EMBL" id="HIY88164.1"/>
    </source>
</evidence>
<evidence type="ECO:0000313" key="3">
    <source>
        <dbReference type="Proteomes" id="UP000886851"/>
    </source>
</evidence>
<accession>A0A9D2CL44</accession>
<proteinExistence type="predicted"/>
<dbReference type="AlphaFoldDB" id="A0A9D2CL44"/>
<reference evidence="2" key="2">
    <citation type="submission" date="2021-04" db="EMBL/GenBank/DDBJ databases">
        <authorList>
            <person name="Gilroy R."/>
        </authorList>
    </citation>
    <scope>NUCLEOTIDE SEQUENCE</scope>
    <source>
        <strain evidence="2">Gambia2-208</strain>
    </source>
</reference>
<evidence type="ECO:0000259" key="1">
    <source>
        <dbReference type="PROSITE" id="PS50943"/>
    </source>
</evidence>
<dbReference type="EMBL" id="DXCV01000039">
    <property type="protein sequence ID" value="HIY88164.1"/>
    <property type="molecule type" value="Genomic_DNA"/>
</dbReference>
<gene>
    <name evidence="2" type="ORF">H9824_05615</name>
</gene>
<dbReference type="Proteomes" id="UP000886851">
    <property type="component" value="Unassembled WGS sequence"/>
</dbReference>
<dbReference type="InterPro" id="IPR001387">
    <property type="entry name" value="Cro/C1-type_HTH"/>
</dbReference>
<dbReference type="SUPFAM" id="SSF47413">
    <property type="entry name" value="lambda repressor-like DNA-binding domains"/>
    <property type="match status" value="1"/>
</dbReference>
<sequence length="135" mass="15406">MNALDKIIAQRDEKEYQKLKSRMMIAAKIADVMKERGITQKQLALMLGKKPSEISRLLTGMHNFTHDTLFEIGYALEVKLLCPEFEEKTNMVQFNKRVPITIIVKDNAQISLSGGSRRARYSVISKITTDNFNLS</sequence>
<name>A0A9D2CL44_9BACE</name>
<dbReference type="CDD" id="cd00093">
    <property type="entry name" value="HTH_XRE"/>
    <property type="match status" value="1"/>
</dbReference>
<organism evidence="2 3">
    <name type="scientific">Candidatus Bacteroides pullicola</name>
    <dbReference type="NCBI Taxonomy" id="2838475"/>
    <lineage>
        <taxon>Bacteria</taxon>
        <taxon>Pseudomonadati</taxon>
        <taxon>Bacteroidota</taxon>
        <taxon>Bacteroidia</taxon>
        <taxon>Bacteroidales</taxon>
        <taxon>Bacteroidaceae</taxon>
        <taxon>Bacteroides</taxon>
    </lineage>
</organism>
<dbReference type="PROSITE" id="PS50943">
    <property type="entry name" value="HTH_CROC1"/>
    <property type="match status" value="1"/>
</dbReference>
<dbReference type="GO" id="GO:0003677">
    <property type="term" value="F:DNA binding"/>
    <property type="evidence" value="ECO:0007669"/>
    <property type="project" value="InterPro"/>
</dbReference>
<dbReference type="InterPro" id="IPR010982">
    <property type="entry name" value="Lambda_DNA-bd_dom_sf"/>
</dbReference>
<comment type="caution">
    <text evidence="2">The sequence shown here is derived from an EMBL/GenBank/DDBJ whole genome shotgun (WGS) entry which is preliminary data.</text>
</comment>
<dbReference type="SMART" id="SM00530">
    <property type="entry name" value="HTH_XRE"/>
    <property type="match status" value="1"/>
</dbReference>
<dbReference type="Gene3D" id="1.10.260.40">
    <property type="entry name" value="lambda repressor-like DNA-binding domains"/>
    <property type="match status" value="1"/>
</dbReference>
<feature type="domain" description="HTH cro/C1-type" evidence="1">
    <location>
        <begin position="29"/>
        <end position="81"/>
    </location>
</feature>
<reference evidence="2" key="1">
    <citation type="journal article" date="2021" name="PeerJ">
        <title>Extensive microbial diversity within the chicken gut microbiome revealed by metagenomics and culture.</title>
        <authorList>
            <person name="Gilroy R."/>
            <person name="Ravi A."/>
            <person name="Getino M."/>
            <person name="Pursley I."/>
            <person name="Horton D.L."/>
            <person name="Alikhan N.F."/>
            <person name="Baker D."/>
            <person name="Gharbi K."/>
            <person name="Hall N."/>
            <person name="Watson M."/>
            <person name="Adriaenssens E.M."/>
            <person name="Foster-Nyarko E."/>
            <person name="Jarju S."/>
            <person name="Secka A."/>
            <person name="Antonio M."/>
            <person name="Oren A."/>
            <person name="Chaudhuri R.R."/>
            <person name="La Ragione R."/>
            <person name="Hildebrand F."/>
            <person name="Pallen M.J."/>
        </authorList>
    </citation>
    <scope>NUCLEOTIDE SEQUENCE</scope>
    <source>
        <strain evidence="2">Gambia2-208</strain>
    </source>
</reference>
<dbReference type="Pfam" id="PF01381">
    <property type="entry name" value="HTH_3"/>
    <property type="match status" value="1"/>
</dbReference>